<name>A0A914XUN8_9BILA</name>
<evidence type="ECO:0000256" key="1">
    <source>
        <dbReference type="SAM" id="MobiDB-lite"/>
    </source>
</evidence>
<keyword evidence="2" id="KW-1185">Reference proteome</keyword>
<proteinExistence type="predicted"/>
<feature type="compositionally biased region" description="Acidic residues" evidence="1">
    <location>
        <begin position="115"/>
        <end position="140"/>
    </location>
</feature>
<organism evidence="2 3">
    <name type="scientific">Panagrolaimus superbus</name>
    <dbReference type="NCBI Taxonomy" id="310955"/>
    <lineage>
        <taxon>Eukaryota</taxon>
        <taxon>Metazoa</taxon>
        <taxon>Ecdysozoa</taxon>
        <taxon>Nematoda</taxon>
        <taxon>Chromadorea</taxon>
        <taxon>Rhabditida</taxon>
        <taxon>Tylenchina</taxon>
        <taxon>Panagrolaimomorpha</taxon>
        <taxon>Panagrolaimoidea</taxon>
        <taxon>Panagrolaimidae</taxon>
        <taxon>Panagrolaimus</taxon>
    </lineage>
</organism>
<feature type="compositionally biased region" description="Acidic residues" evidence="1">
    <location>
        <begin position="77"/>
        <end position="88"/>
    </location>
</feature>
<protein>
    <submittedName>
        <fullName evidence="3">Uncharacterized protein</fullName>
    </submittedName>
</protein>
<sequence length="277" mass="31537">MLTVLHYNNNERCEKNGTRTVLRTVQYPSKAQGGELVKKKIKSKAPITYKHSMMSKCLEVFENGSTILGTETNYSAEEVESEEELEQEWPERNAESDEESNESIIGDHDEAQLENNDESELTESSSEEEELMEESMEESNFVEEPIVDDSSIHPFSSPSKASDFDFSRKRKADFEESTSKFKMSKIESSLQSSDLQSVTEQPKKQVASQSDPDLIIIKDCGMPQNVYTFTPPTEIFLQTKKKNPIGNVSAQDEDLILNRKKDIQIYAYITLHPIIKQ</sequence>
<evidence type="ECO:0000313" key="2">
    <source>
        <dbReference type="Proteomes" id="UP000887577"/>
    </source>
</evidence>
<dbReference type="WBParaSite" id="PSU_v2.g10963.t1">
    <property type="protein sequence ID" value="PSU_v2.g10963.t1"/>
    <property type="gene ID" value="PSU_v2.g10963"/>
</dbReference>
<dbReference type="Proteomes" id="UP000887577">
    <property type="component" value="Unplaced"/>
</dbReference>
<accession>A0A914XUN8</accession>
<evidence type="ECO:0000313" key="3">
    <source>
        <dbReference type="WBParaSite" id="PSU_v2.g10963.t1"/>
    </source>
</evidence>
<feature type="region of interest" description="Disordered" evidence="1">
    <location>
        <begin position="71"/>
        <end position="140"/>
    </location>
</feature>
<reference evidence="3" key="1">
    <citation type="submission" date="2022-11" db="UniProtKB">
        <authorList>
            <consortium name="WormBaseParasite"/>
        </authorList>
    </citation>
    <scope>IDENTIFICATION</scope>
</reference>
<dbReference type="AlphaFoldDB" id="A0A914XUN8"/>
<feature type="region of interest" description="Disordered" evidence="1">
    <location>
        <begin position="190"/>
        <end position="210"/>
    </location>
</feature>